<evidence type="ECO:0000313" key="9">
    <source>
        <dbReference type="EMBL" id="CAA3033039.1"/>
    </source>
</evidence>
<comment type="caution">
    <text evidence="9">The sequence shown here is derived from an EMBL/GenBank/DDBJ whole genome shotgun (WGS) entry which is preliminary data.</text>
</comment>
<dbReference type="GO" id="GO:0034605">
    <property type="term" value="P:cellular response to heat"/>
    <property type="evidence" value="ECO:0007669"/>
    <property type="project" value="TreeGrafter"/>
</dbReference>
<evidence type="ECO:0000256" key="6">
    <source>
        <dbReference type="SAM" id="MobiDB-lite"/>
    </source>
</evidence>
<dbReference type="InterPro" id="IPR002068">
    <property type="entry name" value="A-crystallin/Hsp20_dom"/>
</dbReference>
<dbReference type="AlphaFoldDB" id="A0A8S0VMT3"/>
<comment type="similarity">
    <text evidence="4 5">Belongs to the small heat shock protein (HSP20) family.</text>
</comment>
<comment type="subcellular location">
    <subcellularLocation>
        <location evidence="1">Cell membrane</location>
        <topology evidence="1">Single-pass membrane protein</topology>
    </subcellularLocation>
</comment>
<keyword evidence="7" id="KW-0812">Transmembrane</keyword>
<keyword evidence="7" id="KW-1133">Transmembrane helix</keyword>
<organism evidence="9 10">
    <name type="scientific">Olea europaea subsp. europaea</name>
    <dbReference type="NCBI Taxonomy" id="158383"/>
    <lineage>
        <taxon>Eukaryota</taxon>
        <taxon>Viridiplantae</taxon>
        <taxon>Streptophyta</taxon>
        <taxon>Embryophyta</taxon>
        <taxon>Tracheophyta</taxon>
        <taxon>Spermatophyta</taxon>
        <taxon>Magnoliopsida</taxon>
        <taxon>eudicotyledons</taxon>
        <taxon>Gunneridae</taxon>
        <taxon>Pentapetalae</taxon>
        <taxon>asterids</taxon>
        <taxon>lamiids</taxon>
        <taxon>Lamiales</taxon>
        <taxon>Oleaceae</taxon>
        <taxon>Oleeae</taxon>
        <taxon>Olea</taxon>
    </lineage>
</organism>
<dbReference type="PROSITE" id="PS01031">
    <property type="entry name" value="SHSP"/>
    <property type="match status" value="1"/>
</dbReference>
<feature type="transmembrane region" description="Helical" evidence="7">
    <location>
        <begin position="205"/>
        <end position="225"/>
    </location>
</feature>
<reference evidence="9 10" key="1">
    <citation type="submission" date="2019-12" db="EMBL/GenBank/DDBJ databases">
        <authorList>
            <person name="Alioto T."/>
            <person name="Alioto T."/>
            <person name="Gomez Garrido J."/>
        </authorList>
    </citation>
    <scope>NUCLEOTIDE SEQUENCE [LARGE SCALE GENOMIC DNA]</scope>
</reference>
<keyword evidence="7" id="KW-0472">Membrane</keyword>
<proteinExistence type="inferred from homology"/>
<dbReference type="InterPro" id="IPR008978">
    <property type="entry name" value="HSP20-like_chaperone"/>
</dbReference>
<keyword evidence="2" id="KW-1003">Cell membrane</keyword>
<protein>
    <recommendedName>
        <fullName evidence="8">SHSP domain-containing protein</fullName>
    </recommendedName>
</protein>
<feature type="compositionally biased region" description="Basic and acidic residues" evidence="6">
    <location>
        <begin position="182"/>
        <end position="196"/>
    </location>
</feature>
<dbReference type="PANTHER" id="PTHR43670:SF34">
    <property type="entry name" value="HSP20-LIKE CHAPERONES SUPERFAMILY PROTEIN"/>
    <property type="match status" value="1"/>
</dbReference>
<evidence type="ECO:0000256" key="1">
    <source>
        <dbReference type="ARBA" id="ARBA00004162"/>
    </source>
</evidence>
<feature type="region of interest" description="Disordered" evidence="6">
    <location>
        <begin position="84"/>
        <end position="199"/>
    </location>
</feature>
<dbReference type="GO" id="GO:0005886">
    <property type="term" value="C:plasma membrane"/>
    <property type="evidence" value="ECO:0007669"/>
    <property type="project" value="UniProtKB-SubCell"/>
</dbReference>
<gene>
    <name evidence="9" type="ORF">OLEA9_A063571</name>
</gene>
<feature type="domain" description="SHSP" evidence="8">
    <location>
        <begin position="1"/>
        <end position="86"/>
    </location>
</feature>
<evidence type="ECO:0000313" key="10">
    <source>
        <dbReference type="Proteomes" id="UP000594638"/>
    </source>
</evidence>
<dbReference type="Pfam" id="PF00011">
    <property type="entry name" value="HSP20"/>
    <property type="match status" value="1"/>
</dbReference>
<evidence type="ECO:0000256" key="7">
    <source>
        <dbReference type="SAM" id="Phobius"/>
    </source>
</evidence>
<keyword evidence="10" id="KW-1185">Reference proteome</keyword>
<sequence>MDINEDGTLITIAGEKHVQETVFVDWKMYKKDTEIKGFKKVFRIPDEVILDKIEANFDEDESILTISMPKKVRGIRGTAIEEVKDQSSIEQGPENLQNVVEEIPENDRTDKEPEISTKKDGDQSAEETKTTEELKNQVHKNEEVRNGAEPSGLKQLVNKDRQEEENENRIQEEDEVSPVIKQAEESEPGKTQDKPNGKRCNKMCLPVVAGSALILSFVVFVIQIIRTKHQESKKRN</sequence>
<accession>A0A8S0VMT3</accession>
<dbReference type="EMBL" id="CACTIH010009793">
    <property type="protein sequence ID" value="CAA3033039.1"/>
    <property type="molecule type" value="Genomic_DNA"/>
</dbReference>
<evidence type="ECO:0000259" key="8">
    <source>
        <dbReference type="PROSITE" id="PS01031"/>
    </source>
</evidence>
<dbReference type="Gramene" id="OE9A063571T1">
    <property type="protein sequence ID" value="OE9A063571C1"/>
    <property type="gene ID" value="OE9A063571"/>
</dbReference>
<dbReference type="SUPFAM" id="SSF49764">
    <property type="entry name" value="HSP20-like chaperones"/>
    <property type="match status" value="1"/>
</dbReference>
<name>A0A8S0VMT3_OLEEU</name>
<evidence type="ECO:0000256" key="2">
    <source>
        <dbReference type="ARBA" id="ARBA00022475"/>
    </source>
</evidence>
<feature type="compositionally biased region" description="Basic and acidic residues" evidence="6">
    <location>
        <begin position="157"/>
        <end position="171"/>
    </location>
</feature>
<evidence type="ECO:0000256" key="4">
    <source>
        <dbReference type="PROSITE-ProRule" id="PRU00285"/>
    </source>
</evidence>
<dbReference type="OrthoDB" id="1920188at2759"/>
<dbReference type="Proteomes" id="UP000594638">
    <property type="component" value="Unassembled WGS sequence"/>
</dbReference>
<evidence type="ECO:0000256" key="3">
    <source>
        <dbReference type="ARBA" id="ARBA00022821"/>
    </source>
</evidence>
<dbReference type="GO" id="GO:0006952">
    <property type="term" value="P:defense response"/>
    <property type="evidence" value="ECO:0007669"/>
    <property type="project" value="UniProtKB-KW"/>
</dbReference>
<feature type="compositionally biased region" description="Polar residues" evidence="6">
    <location>
        <begin position="88"/>
        <end position="98"/>
    </location>
</feature>
<keyword evidence="3" id="KW-0611">Plant defense</keyword>
<dbReference type="PANTHER" id="PTHR43670">
    <property type="entry name" value="HEAT SHOCK PROTEIN 26"/>
    <property type="match status" value="1"/>
</dbReference>
<dbReference type="Gene3D" id="2.60.40.790">
    <property type="match status" value="1"/>
</dbReference>
<feature type="compositionally biased region" description="Basic and acidic residues" evidence="6">
    <location>
        <begin position="105"/>
        <end position="146"/>
    </location>
</feature>
<evidence type="ECO:0000256" key="5">
    <source>
        <dbReference type="RuleBase" id="RU003616"/>
    </source>
</evidence>